<feature type="region of interest" description="Disordered" evidence="1">
    <location>
        <begin position="174"/>
        <end position="197"/>
    </location>
</feature>
<reference evidence="3 4" key="1">
    <citation type="submission" date="2020-07" db="EMBL/GenBank/DDBJ databases">
        <title>Sequencing the genomes of 1000 actinobacteria strains.</title>
        <authorList>
            <person name="Klenk H.-P."/>
        </authorList>
    </citation>
    <scope>NUCLEOTIDE SEQUENCE [LARGE SCALE GENOMIC DNA]</scope>
    <source>
        <strain evidence="3 4">DSM 19087</strain>
    </source>
</reference>
<dbReference type="EMBL" id="JACWMT010000001">
    <property type="protein sequence ID" value="MBD1269095.1"/>
    <property type="molecule type" value="Genomic_DNA"/>
</dbReference>
<name>A0A8I0FUR4_9ACTN</name>
<protein>
    <submittedName>
        <fullName evidence="2">Uncharacterized protein</fullName>
    </submittedName>
</protein>
<comment type="caution">
    <text evidence="2">The sequence shown here is derived from an EMBL/GenBank/DDBJ whole genome shotgun (WGS) entry which is preliminary data.</text>
</comment>
<organism evidence="2 5">
    <name type="scientific">Aeromicrobium tamlense</name>
    <dbReference type="NCBI Taxonomy" id="375541"/>
    <lineage>
        <taxon>Bacteria</taxon>
        <taxon>Bacillati</taxon>
        <taxon>Actinomycetota</taxon>
        <taxon>Actinomycetes</taxon>
        <taxon>Propionibacteriales</taxon>
        <taxon>Nocardioidaceae</taxon>
        <taxon>Aeromicrobium</taxon>
    </lineage>
</organism>
<evidence type="ECO:0000256" key="1">
    <source>
        <dbReference type="SAM" id="MobiDB-lite"/>
    </source>
</evidence>
<dbReference type="Proteomes" id="UP000659061">
    <property type="component" value="Unassembled WGS sequence"/>
</dbReference>
<dbReference type="AlphaFoldDB" id="A0A8I0FUR4"/>
<evidence type="ECO:0000313" key="3">
    <source>
        <dbReference type="EMBL" id="NYI36996.1"/>
    </source>
</evidence>
<evidence type="ECO:0000313" key="5">
    <source>
        <dbReference type="Proteomes" id="UP000659061"/>
    </source>
</evidence>
<proteinExistence type="predicted"/>
<sequence>MADGSRLVPIAGIDRLLGGSIIRQSFSPLDLPPPEALREAFVRLAAHGPQTRVGFERADADHWRYRGAAIADRADEVVRVVPDDVTESAQDWLVAHLVPDLPVQFALKDDELATAMDHVLLDAPLASSLPAIVLMMAAGAPVPAMFDGVTDRPLSKALWNTFGRHPRNAIALVRDRGGVPGPPPAGEAPREDDRLPLIDPGGLTRRLHRDCDVAEMAGVRAWGAKHGLGISPTMLLLAAAATEQAGLPIEPQGDLVVDLRRYLPKGVTTGGNFITGVSVPVWSEGFEPEMLGESLDAMLSSGRPLAAVAARLLRTKRRPPVPPTTADTVPRPVRARVSVSNPGVLKIYESMPWTVPGAERRAVHGTEGIAPNTIGWISSTDAGRFRISVSYRGDAFDPAQVERAADLVFTDPVAVLDAML</sequence>
<evidence type="ECO:0000313" key="2">
    <source>
        <dbReference type="EMBL" id="MBD1269095.1"/>
    </source>
</evidence>
<dbReference type="Proteomes" id="UP000587211">
    <property type="component" value="Unassembled WGS sequence"/>
</dbReference>
<keyword evidence="4" id="KW-1185">Reference proteome</keyword>
<evidence type="ECO:0000313" key="4">
    <source>
        <dbReference type="Proteomes" id="UP000587211"/>
    </source>
</evidence>
<reference evidence="2" key="2">
    <citation type="submission" date="2020-09" db="EMBL/GenBank/DDBJ databases">
        <title>Novel species in genus Aeromicrobium.</title>
        <authorList>
            <person name="Zhang G."/>
        </authorList>
    </citation>
    <scope>NUCLEOTIDE SEQUENCE</scope>
    <source>
        <strain evidence="2">SSW1-57</strain>
    </source>
</reference>
<gene>
    <name evidence="3" type="ORF">BJ975_000371</name>
    <name evidence="2" type="ORF">IDH50_02510</name>
</gene>
<dbReference type="EMBL" id="JACBZN010000001">
    <property type="protein sequence ID" value="NYI36996.1"/>
    <property type="molecule type" value="Genomic_DNA"/>
</dbReference>
<dbReference type="RefSeq" id="WP_179423108.1">
    <property type="nucleotide sequence ID" value="NZ_BAAAMP010000002.1"/>
</dbReference>
<accession>A0A8I0FUR4</accession>